<evidence type="ECO:0000313" key="1">
    <source>
        <dbReference type="EMBL" id="JAH82157.1"/>
    </source>
</evidence>
<dbReference type="EMBL" id="GBXM01026420">
    <property type="protein sequence ID" value="JAH82157.1"/>
    <property type="molecule type" value="Transcribed_RNA"/>
</dbReference>
<reference evidence="1" key="1">
    <citation type="submission" date="2014-11" db="EMBL/GenBank/DDBJ databases">
        <authorList>
            <person name="Amaro Gonzalez C."/>
        </authorList>
    </citation>
    <scope>NUCLEOTIDE SEQUENCE</scope>
</reference>
<dbReference type="AlphaFoldDB" id="A0A0E9VVR6"/>
<sequence>MFRDSYSSVLVLSGSLGTGLNGNHSWNVCCNC</sequence>
<name>A0A0E9VVR6_ANGAN</name>
<organism evidence="1">
    <name type="scientific">Anguilla anguilla</name>
    <name type="common">European freshwater eel</name>
    <name type="synonym">Muraena anguilla</name>
    <dbReference type="NCBI Taxonomy" id="7936"/>
    <lineage>
        <taxon>Eukaryota</taxon>
        <taxon>Metazoa</taxon>
        <taxon>Chordata</taxon>
        <taxon>Craniata</taxon>
        <taxon>Vertebrata</taxon>
        <taxon>Euteleostomi</taxon>
        <taxon>Actinopterygii</taxon>
        <taxon>Neopterygii</taxon>
        <taxon>Teleostei</taxon>
        <taxon>Anguilliformes</taxon>
        <taxon>Anguillidae</taxon>
        <taxon>Anguilla</taxon>
    </lineage>
</organism>
<proteinExistence type="predicted"/>
<reference evidence="1" key="2">
    <citation type="journal article" date="2015" name="Fish Shellfish Immunol.">
        <title>Early steps in the European eel (Anguilla anguilla)-Vibrio vulnificus interaction in the gills: Role of the RtxA13 toxin.</title>
        <authorList>
            <person name="Callol A."/>
            <person name="Pajuelo D."/>
            <person name="Ebbesson L."/>
            <person name="Teles M."/>
            <person name="MacKenzie S."/>
            <person name="Amaro C."/>
        </authorList>
    </citation>
    <scope>NUCLEOTIDE SEQUENCE</scope>
</reference>
<protein>
    <submittedName>
        <fullName evidence="1">Uncharacterized protein</fullName>
    </submittedName>
</protein>
<accession>A0A0E9VVR6</accession>